<dbReference type="PROSITE" id="PS00086">
    <property type="entry name" value="CYTOCHROME_P450"/>
    <property type="match status" value="1"/>
</dbReference>
<dbReference type="Gene3D" id="1.10.630.10">
    <property type="entry name" value="Cytochrome P450"/>
    <property type="match status" value="1"/>
</dbReference>
<proteinExistence type="inferred from homology"/>
<keyword evidence="11 14" id="KW-0472">Membrane</keyword>
<dbReference type="Pfam" id="PF00067">
    <property type="entry name" value="p450"/>
    <property type="match status" value="1"/>
</dbReference>
<dbReference type="FunFam" id="1.10.630.10:FF:000023">
    <property type="entry name" value="Cytochrome P450 family protein"/>
    <property type="match status" value="1"/>
</dbReference>
<evidence type="ECO:0000256" key="9">
    <source>
        <dbReference type="ARBA" id="ARBA00023004"/>
    </source>
</evidence>
<dbReference type="eggNOG" id="KOG0156">
    <property type="taxonomic scope" value="Eukaryota"/>
</dbReference>
<evidence type="ECO:0000256" key="5">
    <source>
        <dbReference type="ARBA" id="ARBA00022692"/>
    </source>
</evidence>
<dbReference type="PRINTS" id="PR00385">
    <property type="entry name" value="P450"/>
</dbReference>
<evidence type="ECO:0000256" key="13">
    <source>
        <dbReference type="RuleBase" id="RU000461"/>
    </source>
</evidence>
<accession>R0F4N4</accession>
<feature type="transmembrane region" description="Helical" evidence="14">
    <location>
        <begin position="40"/>
        <end position="58"/>
    </location>
</feature>
<keyword evidence="5 14" id="KW-0812">Transmembrane</keyword>
<dbReference type="EMBL" id="KB870811">
    <property type="protein sequence ID" value="EOA16366.1"/>
    <property type="molecule type" value="Genomic_DNA"/>
</dbReference>
<keyword evidence="9 12" id="KW-0408">Iron</keyword>
<dbReference type="AlphaFoldDB" id="R0F4N4"/>
<dbReference type="InterPro" id="IPR050651">
    <property type="entry name" value="Plant_Cytochrome_P450_Monoox"/>
</dbReference>
<keyword evidence="6 12" id="KW-0479">Metal-binding</keyword>
<evidence type="ECO:0008006" key="17">
    <source>
        <dbReference type="Google" id="ProtNLM"/>
    </source>
</evidence>
<dbReference type="PANTHER" id="PTHR47947">
    <property type="entry name" value="CYTOCHROME P450 82C3-RELATED"/>
    <property type="match status" value="1"/>
</dbReference>
<evidence type="ECO:0000313" key="15">
    <source>
        <dbReference type="EMBL" id="EOA16366.1"/>
    </source>
</evidence>
<dbReference type="SUPFAM" id="SSF48264">
    <property type="entry name" value="Cytochrome P450"/>
    <property type="match status" value="1"/>
</dbReference>
<dbReference type="GO" id="GO:0016020">
    <property type="term" value="C:membrane"/>
    <property type="evidence" value="ECO:0007669"/>
    <property type="project" value="UniProtKB-SubCell"/>
</dbReference>
<evidence type="ECO:0000256" key="12">
    <source>
        <dbReference type="PIRSR" id="PIRSR602401-1"/>
    </source>
</evidence>
<gene>
    <name evidence="15" type="ORF">CARUB_v10004515mg</name>
</gene>
<dbReference type="GO" id="GO:0020037">
    <property type="term" value="F:heme binding"/>
    <property type="evidence" value="ECO:0007669"/>
    <property type="project" value="InterPro"/>
</dbReference>
<dbReference type="CDD" id="cd20653">
    <property type="entry name" value="CYP81"/>
    <property type="match status" value="1"/>
</dbReference>
<dbReference type="STRING" id="81985.R0F4N4"/>
<dbReference type="PRINTS" id="PR00463">
    <property type="entry name" value="EP450I"/>
</dbReference>
<reference evidence="16" key="1">
    <citation type="journal article" date="2013" name="Nat. Genet.">
        <title>The Capsella rubella genome and the genomic consequences of rapid mating system evolution.</title>
        <authorList>
            <person name="Slotte T."/>
            <person name="Hazzouri K.M."/>
            <person name="Agren J.A."/>
            <person name="Koenig D."/>
            <person name="Maumus F."/>
            <person name="Guo Y.L."/>
            <person name="Steige K."/>
            <person name="Platts A.E."/>
            <person name="Escobar J.S."/>
            <person name="Newman L.K."/>
            <person name="Wang W."/>
            <person name="Mandakova T."/>
            <person name="Vello E."/>
            <person name="Smith L.M."/>
            <person name="Henz S.R."/>
            <person name="Steffen J."/>
            <person name="Takuno S."/>
            <person name="Brandvain Y."/>
            <person name="Coop G."/>
            <person name="Andolfatto P."/>
            <person name="Hu T.T."/>
            <person name="Blanchette M."/>
            <person name="Clark R.M."/>
            <person name="Quesneville H."/>
            <person name="Nordborg M."/>
            <person name="Gaut B.S."/>
            <person name="Lysak M.A."/>
            <person name="Jenkins J."/>
            <person name="Grimwood J."/>
            <person name="Chapman J."/>
            <person name="Prochnik S."/>
            <person name="Shu S."/>
            <person name="Rokhsar D."/>
            <person name="Schmutz J."/>
            <person name="Weigel D."/>
            <person name="Wright S.I."/>
        </authorList>
    </citation>
    <scope>NUCLEOTIDE SEQUENCE [LARGE SCALE GENOMIC DNA]</scope>
    <source>
        <strain evidence="16">cv. Monte Gargano</strain>
    </source>
</reference>
<evidence type="ECO:0000256" key="4">
    <source>
        <dbReference type="ARBA" id="ARBA00022617"/>
    </source>
</evidence>
<evidence type="ECO:0000256" key="3">
    <source>
        <dbReference type="ARBA" id="ARBA00010617"/>
    </source>
</evidence>
<name>R0F4N4_9BRAS</name>
<evidence type="ECO:0000256" key="1">
    <source>
        <dbReference type="ARBA" id="ARBA00001971"/>
    </source>
</evidence>
<keyword evidence="10 13" id="KW-0503">Monooxygenase</keyword>
<evidence type="ECO:0000256" key="6">
    <source>
        <dbReference type="ARBA" id="ARBA00022723"/>
    </source>
</evidence>
<dbReference type="GO" id="GO:0016705">
    <property type="term" value="F:oxidoreductase activity, acting on paired donors, with incorporation or reduction of molecular oxygen"/>
    <property type="evidence" value="ECO:0007669"/>
    <property type="project" value="InterPro"/>
</dbReference>
<evidence type="ECO:0000313" key="16">
    <source>
        <dbReference type="Proteomes" id="UP000029121"/>
    </source>
</evidence>
<dbReference type="InterPro" id="IPR001128">
    <property type="entry name" value="Cyt_P450"/>
</dbReference>
<evidence type="ECO:0000256" key="11">
    <source>
        <dbReference type="ARBA" id="ARBA00023136"/>
    </source>
</evidence>
<dbReference type="InterPro" id="IPR036396">
    <property type="entry name" value="Cyt_P450_sf"/>
</dbReference>
<evidence type="ECO:0000256" key="14">
    <source>
        <dbReference type="SAM" id="Phobius"/>
    </source>
</evidence>
<dbReference type="Proteomes" id="UP000029121">
    <property type="component" value="Unassembled WGS sequence"/>
</dbReference>
<feature type="binding site" description="axial binding residue" evidence="12">
    <location>
        <position position="485"/>
    </location>
    <ligand>
        <name>heme</name>
        <dbReference type="ChEBI" id="CHEBI:30413"/>
    </ligand>
    <ligandPart>
        <name>Fe</name>
        <dbReference type="ChEBI" id="CHEBI:18248"/>
    </ligandPart>
</feature>
<comment type="cofactor">
    <cofactor evidence="1 12">
        <name>heme</name>
        <dbReference type="ChEBI" id="CHEBI:30413"/>
    </cofactor>
</comment>
<dbReference type="InterPro" id="IPR017972">
    <property type="entry name" value="Cyt_P450_CS"/>
</dbReference>
<comment type="subcellular location">
    <subcellularLocation>
        <location evidence="2">Membrane</location>
        <topology evidence="2">Single-pass membrane protein</topology>
    </subcellularLocation>
</comment>
<keyword evidence="4 12" id="KW-0349">Heme</keyword>
<organism evidence="15 16">
    <name type="scientific">Capsella rubella</name>
    <dbReference type="NCBI Taxonomy" id="81985"/>
    <lineage>
        <taxon>Eukaryota</taxon>
        <taxon>Viridiplantae</taxon>
        <taxon>Streptophyta</taxon>
        <taxon>Embryophyta</taxon>
        <taxon>Tracheophyta</taxon>
        <taxon>Spermatophyta</taxon>
        <taxon>Magnoliopsida</taxon>
        <taxon>eudicotyledons</taxon>
        <taxon>Gunneridae</taxon>
        <taxon>Pentapetalae</taxon>
        <taxon>rosids</taxon>
        <taxon>malvids</taxon>
        <taxon>Brassicales</taxon>
        <taxon>Brassicaceae</taxon>
        <taxon>Camelineae</taxon>
        <taxon>Capsella</taxon>
    </lineage>
</organism>
<protein>
    <recommendedName>
        <fullName evidence="17">Cytochrome P450</fullName>
    </recommendedName>
</protein>
<evidence type="ECO:0000256" key="8">
    <source>
        <dbReference type="ARBA" id="ARBA00023002"/>
    </source>
</evidence>
<sequence length="551" mass="63679">MSNNVFLRNQSMLFIRHIYDRVIGFHFNQEKEREPKGKMFQFYFLVMIFIVPLLYIAYSFSSKRQRFNIPPGPPGLPVVGHLHLIKPLLHRFFHSYSKKYGPIFTLRFGYRRLVVISSYPLVKECFSGPNDIILSNRPLSMTNKYIAYNNTTIGTSPYNEHWRNLRRISSVEILSSQRLASFLDIRRDELRRMLRRLAREHTTKGNYQLDSFKEVVLEPPLSDLALNNVVRMVTGKRYYGDDVRDKEEAEIFKNLIIDIFENSSANNPSNYLPFLKFFGCKYEKQVKRIGNSVDKTLQRLLDECRKDRDGNSMINHLVSLQDQEPEYYNDVTIKGLMMAMIIPGSDTTSVMIGWVMANLLNHRDVLKKASAEIDEKIGQDRLIDEEDISDLPYLQNIVSETFRLNPVSPILLPREASENMKVGGYDIPRGTTVVINAWAIHRDPELWHNPEEFNPERFSGKNIKIDGSIDSVQTLMPFGNGRRQCPGSALGMKTVTWTVGAMVQCFDWKTVNGDKIDMEESRGIVMRNLKPLRVMCRPRPIMSKLVAEATS</sequence>
<dbReference type="GO" id="GO:0005506">
    <property type="term" value="F:iron ion binding"/>
    <property type="evidence" value="ECO:0007669"/>
    <property type="project" value="InterPro"/>
</dbReference>
<evidence type="ECO:0000256" key="2">
    <source>
        <dbReference type="ARBA" id="ARBA00004167"/>
    </source>
</evidence>
<dbReference type="InterPro" id="IPR002401">
    <property type="entry name" value="Cyt_P450_E_grp-I"/>
</dbReference>
<evidence type="ECO:0000256" key="7">
    <source>
        <dbReference type="ARBA" id="ARBA00022989"/>
    </source>
</evidence>
<evidence type="ECO:0000256" key="10">
    <source>
        <dbReference type="ARBA" id="ARBA00023033"/>
    </source>
</evidence>
<dbReference type="PANTHER" id="PTHR47947:SF62">
    <property type="entry name" value="CYTOCHROME P450, FAMILY 81, SUBFAMILY D, POLYPEPTIDE 5"/>
    <property type="match status" value="1"/>
</dbReference>
<dbReference type="GO" id="GO:0004497">
    <property type="term" value="F:monooxygenase activity"/>
    <property type="evidence" value="ECO:0007669"/>
    <property type="project" value="UniProtKB-KW"/>
</dbReference>
<keyword evidence="8 13" id="KW-0560">Oxidoreductase</keyword>
<comment type="similarity">
    <text evidence="3 13">Belongs to the cytochrome P450 family.</text>
</comment>
<keyword evidence="7 14" id="KW-1133">Transmembrane helix</keyword>
<keyword evidence="16" id="KW-1185">Reference proteome</keyword>